<name>A0A1Z5HQI7_9FIRM</name>
<feature type="domain" description="AAA+ ATPase" evidence="4">
    <location>
        <begin position="2"/>
        <end position="159"/>
    </location>
</feature>
<proteinExistence type="inferred from homology"/>
<dbReference type="SUPFAM" id="SSF52540">
    <property type="entry name" value="P-loop containing nucleoside triphosphate hydrolases"/>
    <property type="match status" value="1"/>
</dbReference>
<keyword evidence="1" id="KW-0547">Nucleotide-binding</keyword>
<dbReference type="SMART" id="SM00382">
    <property type="entry name" value="AAA"/>
    <property type="match status" value="1"/>
</dbReference>
<evidence type="ECO:0000256" key="1">
    <source>
        <dbReference type="ARBA" id="ARBA00022741"/>
    </source>
</evidence>
<accession>A0A1Z5HQI7</accession>
<evidence type="ECO:0000313" key="5">
    <source>
        <dbReference type="EMBL" id="GAW91698.1"/>
    </source>
</evidence>
<protein>
    <recommendedName>
        <fullName evidence="4">AAA+ ATPase domain-containing protein</fullName>
    </recommendedName>
</protein>
<evidence type="ECO:0000313" key="6">
    <source>
        <dbReference type="Proteomes" id="UP000197032"/>
    </source>
</evidence>
<evidence type="ECO:0000256" key="3">
    <source>
        <dbReference type="ARBA" id="ARBA00022840"/>
    </source>
</evidence>
<dbReference type="HAMAP" id="MF_00796">
    <property type="entry name" value="NTPase_1"/>
    <property type="match status" value="1"/>
</dbReference>
<dbReference type="Pfam" id="PF03266">
    <property type="entry name" value="NTPase_1"/>
    <property type="match status" value="1"/>
</dbReference>
<dbReference type="GO" id="GO:0005524">
    <property type="term" value="F:ATP binding"/>
    <property type="evidence" value="ECO:0007669"/>
    <property type="project" value="UniProtKB-KW"/>
</dbReference>
<dbReference type="GO" id="GO:0017111">
    <property type="term" value="F:ribonucleoside triphosphate phosphatase activity"/>
    <property type="evidence" value="ECO:0007669"/>
    <property type="project" value="InterPro"/>
</dbReference>
<dbReference type="RefSeq" id="WP_192868067.1">
    <property type="nucleotide sequence ID" value="NZ_BDGJ01000030.1"/>
</dbReference>
<keyword evidence="2" id="KW-0378">Hydrolase</keyword>
<evidence type="ECO:0000259" key="4">
    <source>
        <dbReference type="SMART" id="SM00382"/>
    </source>
</evidence>
<evidence type="ECO:0000256" key="2">
    <source>
        <dbReference type="ARBA" id="ARBA00022801"/>
    </source>
</evidence>
<reference evidence="6" key="1">
    <citation type="journal article" date="2017" name="Appl. Environ. Microbiol.">
        <title>Genomic analysis of Calderihabitans maritimus KKC1, a thermophilic hydrogenogenic carboxydotrophic bacterium isolated from marine sediment.</title>
        <authorList>
            <person name="Omae K."/>
            <person name="Yoneda Y."/>
            <person name="Fukuyama Y."/>
            <person name="Yoshida T."/>
            <person name="Sako Y."/>
        </authorList>
    </citation>
    <scope>NUCLEOTIDE SEQUENCE [LARGE SCALE GENOMIC DNA]</scope>
    <source>
        <strain evidence="6">KKC1</strain>
    </source>
</reference>
<dbReference type="PANTHER" id="PTHR43146">
    <property type="entry name" value="CANCER-RELATED NUCLEOSIDE-TRIPHOSPHATASE"/>
    <property type="match status" value="1"/>
</dbReference>
<keyword evidence="3" id="KW-0067">ATP-binding</keyword>
<dbReference type="EMBL" id="BDGJ01000030">
    <property type="protein sequence ID" value="GAW91698.1"/>
    <property type="molecule type" value="Genomic_DNA"/>
</dbReference>
<dbReference type="Proteomes" id="UP000197032">
    <property type="component" value="Unassembled WGS sequence"/>
</dbReference>
<dbReference type="Gene3D" id="3.40.50.300">
    <property type="entry name" value="P-loop containing nucleotide triphosphate hydrolases"/>
    <property type="match status" value="1"/>
</dbReference>
<comment type="caution">
    <text evidence="5">The sequence shown here is derived from an EMBL/GenBank/DDBJ whole genome shotgun (WGS) entry which is preliminary data.</text>
</comment>
<dbReference type="InterPro" id="IPR027417">
    <property type="entry name" value="P-loop_NTPase"/>
</dbReference>
<gene>
    <name evidence="5" type="ORF">KKC1_08590</name>
</gene>
<dbReference type="InterPro" id="IPR003593">
    <property type="entry name" value="AAA+_ATPase"/>
</dbReference>
<dbReference type="PANTHER" id="PTHR43146:SF1">
    <property type="entry name" value="CANCER-RELATED NUCLEOSIDE-TRIPHOSPHATASE"/>
    <property type="match status" value="1"/>
</dbReference>
<dbReference type="AlphaFoldDB" id="A0A1Z5HQI7"/>
<dbReference type="InterPro" id="IPR004948">
    <property type="entry name" value="Nuc-triphosphatase_THEP1"/>
</dbReference>
<organism evidence="5 6">
    <name type="scientific">Calderihabitans maritimus</name>
    <dbReference type="NCBI Taxonomy" id="1246530"/>
    <lineage>
        <taxon>Bacteria</taxon>
        <taxon>Bacillati</taxon>
        <taxon>Bacillota</taxon>
        <taxon>Clostridia</taxon>
        <taxon>Neomoorellales</taxon>
        <taxon>Calderihabitantaceae</taxon>
        <taxon>Calderihabitans</taxon>
    </lineage>
</organism>
<keyword evidence="6" id="KW-1185">Reference proteome</keyword>
<dbReference type="NCBIfam" id="NF010248">
    <property type="entry name" value="PRK13695.1"/>
    <property type="match status" value="1"/>
</dbReference>
<sequence length="189" mass="21095">MGAKNFLLTGAPGVGKTTIVIKLARLLGDKAAGFYTAEIRANNRRRGFEIVSLASGEKSVLAHIDFQGRYRVGKYGVKPENLSGVIDEINNCIVENRFKCLIIDEIGKMELYNAEFREAVLLAIESPLPVVATIMARPHPFCDALKKRADVRLIEVTKDNRDELPEKIIRDFLLELGFYNLGASFKSHE</sequence>